<keyword evidence="2" id="KW-1185">Reference proteome</keyword>
<evidence type="ECO:0000313" key="1">
    <source>
        <dbReference type="EMBL" id="SJM89396.1"/>
    </source>
</evidence>
<protein>
    <submittedName>
        <fullName evidence="1">Toxin, HicA family</fullName>
    </submittedName>
</protein>
<dbReference type="RefSeq" id="WP_218780208.1">
    <property type="nucleotide sequence ID" value="NZ_FUKJ01000019.1"/>
</dbReference>
<dbReference type="Pfam" id="PF07927">
    <property type="entry name" value="HicA_toxin"/>
    <property type="match status" value="1"/>
</dbReference>
<accession>A0A1R4GZI1</accession>
<dbReference type="AlphaFoldDB" id="A0A1R4GZI1"/>
<gene>
    <name evidence="1" type="ORF">CRENPOLYSF2_1150021</name>
</gene>
<name>A0A1R4GZI1_9GAMM</name>
<organism evidence="1 2">
    <name type="scientific">Crenothrix polyspora</name>
    <dbReference type="NCBI Taxonomy" id="360316"/>
    <lineage>
        <taxon>Bacteria</taxon>
        <taxon>Pseudomonadati</taxon>
        <taxon>Pseudomonadota</taxon>
        <taxon>Gammaproteobacteria</taxon>
        <taxon>Methylococcales</taxon>
        <taxon>Crenotrichaceae</taxon>
        <taxon>Crenothrix</taxon>
    </lineage>
</organism>
<reference evidence="2" key="1">
    <citation type="submission" date="2017-02" db="EMBL/GenBank/DDBJ databases">
        <authorList>
            <person name="Daims H."/>
        </authorList>
    </citation>
    <scope>NUCLEOTIDE SEQUENCE [LARGE SCALE GENOMIC DNA]</scope>
</reference>
<dbReference type="EMBL" id="FUKJ01000019">
    <property type="protein sequence ID" value="SJM89396.1"/>
    <property type="molecule type" value="Genomic_DNA"/>
</dbReference>
<proteinExistence type="predicted"/>
<sequence>MILKKDTILTMKRKHIKTLELIFSHPMSANVRWSDIEALLAELGAQIEEREGSRVLIRLFGDRRVFHRPHPTPMTDKGAVASLRDWLNDNGVKP</sequence>
<dbReference type="Proteomes" id="UP000195442">
    <property type="component" value="Unassembled WGS sequence"/>
</dbReference>
<evidence type="ECO:0000313" key="2">
    <source>
        <dbReference type="Proteomes" id="UP000195442"/>
    </source>
</evidence>
<dbReference type="GO" id="GO:0003729">
    <property type="term" value="F:mRNA binding"/>
    <property type="evidence" value="ECO:0007669"/>
    <property type="project" value="InterPro"/>
</dbReference>
<dbReference type="InterPro" id="IPR012933">
    <property type="entry name" value="HicA_mRNA_interferase"/>
</dbReference>